<evidence type="ECO:0000259" key="1">
    <source>
        <dbReference type="Pfam" id="PF07581"/>
    </source>
</evidence>
<evidence type="ECO:0000313" key="2">
    <source>
        <dbReference type="EMBL" id="EKC59218.1"/>
    </source>
</evidence>
<name>K1SNQ3_9ZZZZ</name>
<dbReference type="EMBL" id="AJWY01009146">
    <property type="protein sequence ID" value="EKC59218.1"/>
    <property type="molecule type" value="Genomic_DNA"/>
</dbReference>
<dbReference type="Pfam" id="PF07581">
    <property type="entry name" value="Glug"/>
    <property type="match status" value="1"/>
</dbReference>
<feature type="domain" description="GLUG" evidence="1">
    <location>
        <begin position="164"/>
        <end position="190"/>
    </location>
</feature>
<feature type="non-terminal residue" evidence="2">
    <location>
        <position position="1"/>
    </location>
</feature>
<feature type="non-terminal residue" evidence="2">
    <location>
        <position position="332"/>
    </location>
</feature>
<dbReference type="AlphaFoldDB" id="K1SNQ3"/>
<sequence>PVLSWQGKTPDIIIASYSQLKAFADSVNDGNSYEGKLIRLNVNIELGGANNPWTPIGSSSSAFAGTFDGNNHVISGLYISSGSNAGLFGKVNGGTIKNVTVKGSVSGSSSVAGVVGYLNAGNIIGCGNNADVSGSSGVGGVVGYVGGASTVSGCYNSGNVSGTTGYIGGVSGQHWRAGKLENCYNTGKVSGPASVGGVAGGHKAASPELVNCYNAGTVEDSAGYQNNIGALIGATRGTAENCYYLSTSSFAATGNKGDVDGAAKVDLVTETMLGSAFVSGDTNPKLAWESLISADKPVRPSFSEGTELSAKLSGYIKEAVKSSKTKAGLTSA</sequence>
<protein>
    <recommendedName>
        <fullName evidence="1">GLUG domain-containing protein</fullName>
    </recommendedName>
</protein>
<dbReference type="Gene3D" id="2.160.20.110">
    <property type="match status" value="1"/>
</dbReference>
<dbReference type="InterPro" id="IPR011493">
    <property type="entry name" value="GLUG"/>
</dbReference>
<organism evidence="2">
    <name type="scientific">human gut metagenome</name>
    <dbReference type="NCBI Taxonomy" id="408170"/>
    <lineage>
        <taxon>unclassified sequences</taxon>
        <taxon>metagenomes</taxon>
        <taxon>organismal metagenomes</taxon>
    </lineage>
</organism>
<reference evidence="2" key="1">
    <citation type="journal article" date="2013" name="Environ. Microbiol.">
        <title>Microbiota from the distal guts of lean and obese adolescents exhibit partial functional redundancy besides clear differences in community structure.</title>
        <authorList>
            <person name="Ferrer M."/>
            <person name="Ruiz A."/>
            <person name="Lanza F."/>
            <person name="Haange S.B."/>
            <person name="Oberbach A."/>
            <person name="Till H."/>
            <person name="Bargiela R."/>
            <person name="Campoy C."/>
            <person name="Segura M.T."/>
            <person name="Richter M."/>
            <person name="von Bergen M."/>
            <person name="Seifert J."/>
            <person name="Suarez A."/>
        </authorList>
    </citation>
    <scope>NUCLEOTIDE SEQUENCE</scope>
</reference>
<comment type="caution">
    <text evidence="2">The sequence shown here is derived from an EMBL/GenBank/DDBJ whole genome shotgun (WGS) entry which is preliminary data.</text>
</comment>
<proteinExistence type="predicted"/>
<accession>K1SNQ3</accession>
<gene>
    <name evidence="2" type="ORF">LEA_13474</name>
</gene>